<comment type="caution">
    <text evidence="4">The sequence shown here is derived from an EMBL/GenBank/DDBJ whole genome shotgun (WGS) entry which is preliminary data.</text>
</comment>
<reference evidence="4 5" key="1">
    <citation type="submission" date="2024-05" db="EMBL/GenBank/DDBJ databases">
        <title>A draft genome resource for the thread blight pathogen Marasmius tenuissimus strain MS-2.</title>
        <authorList>
            <person name="Yulfo-Soto G.E."/>
            <person name="Baruah I.K."/>
            <person name="Amoako-Attah I."/>
            <person name="Bukari Y."/>
            <person name="Meinhardt L.W."/>
            <person name="Bailey B.A."/>
            <person name="Cohen S.P."/>
        </authorList>
    </citation>
    <scope>NUCLEOTIDE SEQUENCE [LARGE SCALE GENOMIC DNA]</scope>
    <source>
        <strain evidence="4 5">MS-2</strain>
    </source>
</reference>
<evidence type="ECO:0000313" key="5">
    <source>
        <dbReference type="Proteomes" id="UP001437256"/>
    </source>
</evidence>
<dbReference type="Gene3D" id="3.60.20.40">
    <property type="match status" value="1"/>
</dbReference>
<dbReference type="Pfam" id="PF04724">
    <property type="entry name" value="Glyco_transf_17"/>
    <property type="match status" value="1"/>
</dbReference>
<keyword evidence="1" id="KW-0808">Transferase</keyword>
<dbReference type="InterPro" id="IPR043137">
    <property type="entry name" value="GGT_ssub_C"/>
</dbReference>
<keyword evidence="1" id="KW-0012">Acyltransferase</keyword>
<keyword evidence="3" id="KW-0472">Membrane</keyword>
<dbReference type="PRINTS" id="PR01210">
    <property type="entry name" value="GGTRANSPTASE"/>
</dbReference>
<dbReference type="PANTHER" id="PTHR11686:SF9">
    <property type="entry name" value="RE13973P"/>
    <property type="match status" value="1"/>
</dbReference>
<comment type="catalytic activity">
    <reaction evidence="1">
        <text>an N-terminal (5-L-glutamyl)-[peptide] + an alpha-amino acid = 5-L-glutamyl amino acid + an N-terminal L-alpha-aminoacyl-[peptide]</text>
        <dbReference type="Rhea" id="RHEA:23904"/>
        <dbReference type="Rhea" id="RHEA-COMP:9780"/>
        <dbReference type="Rhea" id="RHEA-COMP:9795"/>
        <dbReference type="ChEBI" id="CHEBI:77644"/>
        <dbReference type="ChEBI" id="CHEBI:78597"/>
        <dbReference type="ChEBI" id="CHEBI:78599"/>
        <dbReference type="ChEBI" id="CHEBI:78608"/>
        <dbReference type="EC" id="2.3.2.2"/>
    </reaction>
</comment>
<evidence type="ECO:0000256" key="3">
    <source>
        <dbReference type="SAM" id="Phobius"/>
    </source>
</evidence>
<dbReference type="InterPro" id="IPR000101">
    <property type="entry name" value="GGT_peptidase"/>
</dbReference>
<gene>
    <name evidence="4" type="ORF">AAF712_000447</name>
</gene>
<dbReference type="Proteomes" id="UP001437256">
    <property type="component" value="Unassembled WGS sequence"/>
</dbReference>
<evidence type="ECO:0000256" key="1">
    <source>
        <dbReference type="RuleBase" id="RU368068"/>
    </source>
</evidence>
<dbReference type="InterPro" id="IPR006813">
    <property type="entry name" value="Glyco_trans_17"/>
</dbReference>
<dbReference type="InterPro" id="IPR043138">
    <property type="entry name" value="GGT_lsub"/>
</dbReference>
<accession>A0ABR3AIC0</accession>
<evidence type="ECO:0000313" key="4">
    <source>
        <dbReference type="EMBL" id="KAL0072684.1"/>
    </source>
</evidence>
<dbReference type="EC" id="3.4.19.13" evidence="1"/>
<comment type="catalytic activity">
    <reaction evidence="1">
        <text>an S-substituted glutathione + H2O = an S-substituted L-cysteinylglycine + L-glutamate</text>
        <dbReference type="Rhea" id="RHEA:59468"/>
        <dbReference type="ChEBI" id="CHEBI:15377"/>
        <dbReference type="ChEBI" id="CHEBI:29985"/>
        <dbReference type="ChEBI" id="CHEBI:90779"/>
        <dbReference type="ChEBI" id="CHEBI:143103"/>
        <dbReference type="EC" id="3.4.19.13"/>
    </reaction>
</comment>
<dbReference type="Pfam" id="PF01019">
    <property type="entry name" value="G_glu_transpept"/>
    <property type="match status" value="1"/>
</dbReference>
<protein>
    <recommendedName>
        <fullName evidence="1">Glutathione hydrolase</fullName>
        <ecNumber evidence="1">2.3.2.2</ecNumber>
        <ecNumber evidence="1">3.4.19.13</ecNumber>
    </recommendedName>
    <alternativeName>
        <fullName evidence="1">Gamma-glutamyltransferase</fullName>
    </alternativeName>
    <alternativeName>
        <fullName evidence="1">Gamma-glutamyltranspeptidase</fullName>
    </alternativeName>
</protein>
<keyword evidence="5" id="KW-1185">Reference proteome</keyword>
<evidence type="ECO:0000256" key="2">
    <source>
        <dbReference type="SAM" id="MobiDB-lite"/>
    </source>
</evidence>
<organism evidence="4 5">
    <name type="scientific">Marasmius tenuissimus</name>
    <dbReference type="NCBI Taxonomy" id="585030"/>
    <lineage>
        <taxon>Eukaryota</taxon>
        <taxon>Fungi</taxon>
        <taxon>Dikarya</taxon>
        <taxon>Basidiomycota</taxon>
        <taxon>Agaricomycotina</taxon>
        <taxon>Agaricomycetes</taxon>
        <taxon>Agaricomycetidae</taxon>
        <taxon>Agaricales</taxon>
        <taxon>Marasmiineae</taxon>
        <taxon>Marasmiaceae</taxon>
        <taxon>Marasmius</taxon>
    </lineage>
</organism>
<keyword evidence="3" id="KW-1133">Transmembrane helix</keyword>
<comment type="catalytic activity">
    <reaction evidence="1">
        <text>glutathione + H2O = L-cysteinylglycine + L-glutamate</text>
        <dbReference type="Rhea" id="RHEA:28807"/>
        <dbReference type="ChEBI" id="CHEBI:15377"/>
        <dbReference type="ChEBI" id="CHEBI:29985"/>
        <dbReference type="ChEBI" id="CHEBI:57925"/>
        <dbReference type="ChEBI" id="CHEBI:61694"/>
        <dbReference type="EC" id="3.4.19.13"/>
    </reaction>
</comment>
<dbReference type="EC" id="2.3.2.2" evidence="1"/>
<dbReference type="Gene3D" id="1.10.246.130">
    <property type="match status" value="1"/>
</dbReference>
<keyword evidence="3" id="KW-0812">Transmembrane</keyword>
<feature type="transmembrane region" description="Helical" evidence="3">
    <location>
        <begin position="595"/>
        <end position="613"/>
    </location>
</feature>
<comment type="function">
    <text evidence="1">Cleaves the gamma-glutamyl peptide bond of glutathione and glutathione conjugates.</text>
</comment>
<proteinExistence type="predicted"/>
<dbReference type="InterPro" id="IPR029055">
    <property type="entry name" value="Ntn_hydrolases_N"/>
</dbReference>
<feature type="region of interest" description="Disordered" evidence="2">
    <location>
        <begin position="1"/>
        <end position="23"/>
    </location>
</feature>
<name>A0ABR3AIC0_9AGAR</name>
<dbReference type="PANTHER" id="PTHR11686">
    <property type="entry name" value="GAMMA GLUTAMYL TRANSPEPTIDASE"/>
    <property type="match status" value="1"/>
</dbReference>
<comment type="pathway">
    <text evidence="1">Sulfur metabolism; glutathione metabolism.</text>
</comment>
<feature type="transmembrane region" description="Helical" evidence="3">
    <location>
        <begin position="491"/>
        <end position="512"/>
    </location>
</feature>
<keyword evidence="1" id="KW-0378">Hydrolase</keyword>
<dbReference type="EMBL" id="JBBXMP010000001">
    <property type="protein sequence ID" value="KAL0072684.1"/>
    <property type="molecule type" value="Genomic_DNA"/>
</dbReference>
<dbReference type="SUPFAM" id="SSF56235">
    <property type="entry name" value="N-terminal nucleophile aminohydrolases (Ntn hydrolases)"/>
    <property type="match status" value="1"/>
</dbReference>
<dbReference type="NCBIfam" id="TIGR00066">
    <property type="entry name" value="g_glut_trans"/>
    <property type="match status" value="1"/>
</dbReference>
<sequence length="955" mass="107438">MVFHTTAEKQPLHPNFRTERRNRENPRLRKLTVTLLALSLTLLIYKALFAHEDHSNVTTRQSGTDNPAYLVKSRHGAVATENRLCSDIGVRILKEGGNALDAAIASGLCIGVVNPFSSGIGGGGFMTVRLPPTKPDSRSEVWSVDFRETAPSGAHENMFRKGTNSSRIGGLAVAVPGEMRGFEEAHRRWGVLPWNELFLPNVALANGFSVGTELGKRLPWIADVLLNSSDWSSVFAPEGRLLEEYELLRNPHLALSLSKIGKEGADAFYEGPIADSIVRKVHETGGIITHEDLKNYSVDIYRSLEGTYLDKTIYVPRAPTSGPVLLHMLNILEHYDFSERNGVNAHRVVEILKYGFAARTRISDPSYRNDTSLIDEVSTEAFSDAVFLNLTDDHTHTPEYYNPHFDQHISVVDKDGMAVALTSTINGLFGSFVRDPETGIIFNNEMDDFSVPGTPNIFGLWPSPYNYPEPYKRPLSSTVPTIIERTSDGSFFAAMGGSGGSVIFGALFQVLVNVMHWGMDLGEAVEAGRVHDQLYPEFTAADSTYPPTLVEELIVRGHNVTVLDVNRVAGVINTVMQDEEGTMYAMAFGGRRQRLLCLLIPTLTFSIYTLYFISQNTYQVKNLISYVTRPLWDTADGPTNTIPHYYADGLQMNEHTCSLHGWTQRRGKTIKALDAVLMSSELDLLEIRLNELNSVVDRFFIIESNTTFTGLPKEKYYEKNKERFKKFAHKISYRSLDTLTDPDPWINEATTRNTMSSFLRSHIVEFPPNTETLVIMSDVDEIPSSHSIRLLKRCDFGDQIHLQLRNYVYSFEWLLGFDSWRASVHRWTQGSYYRHSKSTDNLLADSGWHCSFCFRSLQEYVVKMTGFSHNDRIGGKEELLDPKRIQKTICEGKNIFGMLPEAYSYTDLIQQLNLSPQTSMVGLPKFLIENAERFKFLLPGGCQREFTEEEADAPA</sequence>